<dbReference type="EMBL" id="BAABJP010000055">
    <property type="protein sequence ID" value="GAA5173181.1"/>
    <property type="molecule type" value="Genomic_DNA"/>
</dbReference>
<evidence type="ECO:0000256" key="5">
    <source>
        <dbReference type="ARBA" id="ARBA00023163"/>
    </source>
</evidence>
<keyword evidence="4" id="KW-0731">Sigma factor</keyword>
<dbReference type="RefSeq" id="WP_185065544.1">
    <property type="nucleotide sequence ID" value="NZ_BAABJP010000055.1"/>
</dbReference>
<dbReference type="InterPro" id="IPR014303">
    <property type="entry name" value="RNA_pol_sigma-70_ECF"/>
</dbReference>
<evidence type="ECO:0000256" key="1">
    <source>
        <dbReference type="ARBA" id="ARBA00010641"/>
    </source>
</evidence>
<dbReference type="SUPFAM" id="SSF88659">
    <property type="entry name" value="Sigma3 and sigma4 domains of RNA polymerase sigma factors"/>
    <property type="match status" value="1"/>
</dbReference>
<dbReference type="InterPro" id="IPR052704">
    <property type="entry name" value="ECF_Sigma-70_Domain"/>
</dbReference>
<dbReference type="NCBIfam" id="TIGR02937">
    <property type="entry name" value="sigma70-ECF"/>
    <property type="match status" value="1"/>
</dbReference>
<organism evidence="8 9">
    <name type="scientific">Pseudonocardia eucalypti</name>
    <dbReference type="NCBI Taxonomy" id="648755"/>
    <lineage>
        <taxon>Bacteria</taxon>
        <taxon>Bacillati</taxon>
        <taxon>Actinomycetota</taxon>
        <taxon>Actinomycetes</taxon>
        <taxon>Pseudonocardiales</taxon>
        <taxon>Pseudonocardiaceae</taxon>
        <taxon>Pseudonocardia</taxon>
    </lineage>
</organism>
<name>A0ABP9R9R1_9PSEU</name>
<dbReference type="SUPFAM" id="SSF88946">
    <property type="entry name" value="Sigma2 domain of RNA polymerase sigma factors"/>
    <property type="match status" value="1"/>
</dbReference>
<evidence type="ECO:0000256" key="2">
    <source>
        <dbReference type="ARBA" id="ARBA00011344"/>
    </source>
</evidence>
<dbReference type="PANTHER" id="PTHR30173">
    <property type="entry name" value="SIGMA 19 FACTOR"/>
    <property type="match status" value="1"/>
</dbReference>
<sequence>MPEETTETLRPLLFSIAYRMLGSVGDAEDLVQEAFVRHQRAVTAGTRIDDLKAYLSATVTRLAIDQLRSARVRRESYVGQWLPEPLLTDGGVGAWADESAADPAEHAELADSLSMAFLLVLERLSPVERAVFLLRDVFDYEYGEIAAIVGKSEANCRQLATRARRHLAEGKPRFEAERAEREQLASRFFAAVAEGEVDELVELLAADVVVYGDGGGKAPQWSVPIAGASKVAKLLGNLGRTIRNFGLVIEPREVNGQAGALVRNANGQLINVLALDIADGRVQAVRSVINPDKLRHLGPLADLRALPGSSSR</sequence>
<feature type="domain" description="RNA polymerase sigma factor 70 region 4 type 2" evidence="7">
    <location>
        <begin position="115"/>
        <end position="167"/>
    </location>
</feature>
<evidence type="ECO:0000259" key="7">
    <source>
        <dbReference type="Pfam" id="PF08281"/>
    </source>
</evidence>
<dbReference type="Pfam" id="PF08281">
    <property type="entry name" value="Sigma70_r4_2"/>
    <property type="match status" value="1"/>
</dbReference>
<dbReference type="Gene3D" id="1.10.10.10">
    <property type="entry name" value="Winged helix-like DNA-binding domain superfamily/Winged helix DNA-binding domain"/>
    <property type="match status" value="1"/>
</dbReference>
<dbReference type="NCBIfam" id="NF007214">
    <property type="entry name" value="PRK09636.1"/>
    <property type="match status" value="1"/>
</dbReference>
<reference evidence="9" key="1">
    <citation type="journal article" date="2019" name="Int. J. Syst. Evol. Microbiol.">
        <title>The Global Catalogue of Microorganisms (GCM) 10K type strain sequencing project: providing services to taxonomists for standard genome sequencing and annotation.</title>
        <authorList>
            <consortium name="The Broad Institute Genomics Platform"/>
            <consortium name="The Broad Institute Genome Sequencing Center for Infectious Disease"/>
            <person name="Wu L."/>
            <person name="Ma J."/>
        </authorList>
    </citation>
    <scope>NUCLEOTIDE SEQUENCE [LARGE SCALE GENOMIC DNA]</scope>
    <source>
        <strain evidence="9">JCM 18303</strain>
    </source>
</reference>
<evidence type="ECO:0000313" key="8">
    <source>
        <dbReference type="EMBL" id="GAA5173181.1"/>
    </source>
</evidence>
<dbReference type="InterPro" id="IPR032710">
    <property type="entry name" value="NTF2-like_dom_sf"/>
</dbReference>
<evidence type="ECO:0000313" key="9">
    <source>
        <dbReference type="Proteomes" id="UP001428817"/>
    </source>
</evidence>
<evidence type="ECO:0000256" key="3">
    <source>
        <dbReference type="ARBA" id="ARBA00023015"/>
    </source>
</evidence>
<comment type="similarity">
    <text evidence="1">Belongs to the sigma-70 factor family. ECF subfamily.</text>
</comment>
<comment type="subunit">
    <text evidence="2">Interacts transiently with the RNA polymerase catalytic core formed by RpoA, RpoB, RpoC and RpoZ (2 alpha, 1 beta, 1 beta' and 1 omega subunit) to form the RNA polymerase holoenzyme that can initiate transcription.</text>
</comment>
<dbReference type="InterPro" id="IPR013325">
    <property type="entry name" value="RNA_pol_sigma_r2"/>
</dbReference>
<evidence type="ECO:0000259" key="6">
    <source>
        <dbReference type="Pfam" id="PF04542"/>
    </source>
</evidence>
<dbReference type="InterPro" id="IPR013324">
    <property type="entry name" value="RNA_pol_sigma_r3/r4-like"/>
</dbReference>
<keyword evidence="3" id="KW-0805">Transcription regulation</keyword>
<proteinExistence type="inferred from homology"/>
<dbReference type="NCBIfam" id="TIGR02957">
    <property type="entry name" value="SigX4"/>
    <property type="match status" value="1"/>
</dbReference>
<keyword evidence="5" id="KW-0804">Transcription</keyword>
<dbReference type="InterPro" id="IPR036388">
    <property type="entry name" value="WH-like_DNA-bd_sf"/>
</dbReference>
<protein>
    <submittedName>
        <fullName evidence="8">RNA polymerase sigma-70 factor</fullName>
    </submittedName>
</protein>
<dbReference type="PANTHER" id="PTHR30173:SF36">
    <property type="entry name" value="ECF RNA POLYMERASE SIGMA FACTOR SIGJ"/>
    <property type="match status" value="1"/>
</dbReference>
<dbReference type="SUPFAM" id="SSF54427">
    <property type="entry name" value="NTF2-like"/>
    <property type="match status" value="1"/>
</dbReference>
<accession>A0ABP9R9R1</accession>
<evidence type="ECO:0000256" key="4">
    <source>
        <dbReference type="ARBA" id="ARBA00023082"/>
    </source>
</evidence>
<dbReference type="InterPro" id="IPR013249">
    <property type="entry name" value="RNA_pol_sigma70_r4_t2"/>
</dbReference>
<keyword evidence="9" id="KW-1185">Reference proteome</keyword>
<dbReference type="Proteomes" id="UP001428817">
    <property type="component" value="Unassembled WGS sequence"/>
</dbReference>
<dbReference type="Gene3D" id="3.10.450.50">
    <property type="match status" value="1"/>
</dbReference>
<comment type="caution">
    <text evidence="8">The sequence shown here is derived from an EMBL/GenBank/DDBJ whole genome shotgun (WGS) entry which is preliminary data.</text>
</comment>
<dbReference type="InterPro" id="IPR007627">
    <property type="entry name" value="RNA_pol_sigma70_r2"/>
</dbReference>
<dbReference type="Pfam" id="PF04542">
    <property type="entry name" value="Sigma70_r2"/>
    <property type="match status" value="1"/>
</dbReference>
<gene>
    <name evidence="8" type="ORF">GCM10023321_74190</name>
</gene>
<feature type="domain" description="RNA polymerase sigma-70 region 2" evidence="6">
    <location>
        <begin position="7"/>
        <end position="71"/>
    </location>
</feature>
<dbReference type="InterPro" id="IPR014284">
    <property type="entry name" value="RNA_pol_sigma-70_dom"/>
</dbReference>
<dbReference type="Gene3D" id="1.10.1740.10">
    <property type="match status" value="1"/>
</dbReference>